<proteinExistence type="predicted"/>
<dbReference type="EMBL" id="BLLG01000003">
    <property type="protein sequence ID" value="GFH35210.1"/>
    <property type="molecule type" value="Genomic_DNA"/>
</dbReference>
<sequence length="76" mass="8475">MRFWLSVWGLLWAVSGTAVFALAERPGWAIACAVLSVAVMAHLLVVVHRLYEAPHDRPGRGVPPHEPDRGDGRRHR</sequence>
<organism evidence="3 4">
    <name type="scientific">Streptomyces pacificus</name>
    <dbReference type="NCBI Taxonomy" id="2705029"/>
    <lineage>
        <taxon>Bacteria</taxon>
        <taxon>Bacillati</taxon>
        <taxon>Actinomycetota</taxon>
        <taxon>Actinomycetes</taxon>
        <taxon>Kitasatosporales</taxon>
        <taxon>Streptomycetaceae</taxon>
        <taxon>Streptomyces</taxon>
    </lineage>
</organism>
<evidence type="ECO:0000256" key="2">
    <source>
        <dbReference type="SAM" id="Phobius"/>
    </source>
</evidence>
<dbReference type="Proteomes" id="UP000484988">
    <property type="component" value="Unassembled WGS sequence"/>
</dbReference>
<protein>
    <submittedName>
        <fullName evidence="3">Uncharacterized protein</fullName>
    </submittedName>
</protein>
<evidence type="ECO:0000256" key="1">
    <source>
        <dbReference type="SAM" id="MobiDB-lite"/>
    </source>
</evidence>
<feature type="region of interest" description="Disordered" evidence="1">
    <location>
        <begin position="54"/>
        <end position="76"/>
    </location>
</feature>
<evidence type="ECO:0000313" key="3">
    <source>
        <dbReference type="EMBL" id="GFH35210.1"/>
    </source>
</evidence>
<keyword evidence="2" id="KW-1133">Transmembrane helix</keyword>
<dbReference type="InterPro" id="IPR045924">
    <property type="entry name" value="DUF6343"/>
</dbReference>
<accession>A0A6A0AQH6</accession>
<feature type="transmembrane region" description="Helical" evidence="2">
    <location>
        <begin position="28"/>
        <end position="51"/>
    </location>
</feature>
<comment type="caution">
    <text evidence="3">The sequence shown here is derived from an EMBL/GenBank/DDBJ whole genome shotgun (WGS) entry which is preliminary data.</text>
</comment>
<name>A0A6A0AQH6_9ACTN</name>
<dbReference type="Pfam" id="PF19870">
    <property type="entry name" value="DUF6343"/>
    <property type="match status" value="1"/>
</dbReference>
<evidence type="ECO:0000313" key="4">
    <source>
        <dbReference type="Proteomes" id="UP000484988"/>
    </source>
</evidence>
<reference evidence="3 4" key="1">
    <citation type="submission" date="2020-02" db="EMBL/GenBank/DDBJ databases">
        <title>Whole Genome Shotgun Sequence of Streptomyces sp. strain CWH03.</title>
        <authorList>
            <person name="Dohra H."/>
            <person name="Kodani S."/>
            <person name="Yamamura H."/>
        </authorList>
    </citation>
    <scope>NUCLEOTIDE SEQUENCE [LARGE SCALE GENOMIC DNA]</scope>
    <source>
        <strain evidence="3 4">CWH03</strain>
    </source>
</reference>
<gene>
    <name evidence="3" type="ORF">SCWH03_14250</name>
</gene>
<keyword evidence="2" id="KW-0472">Membrane</keyword>
<dbReference type="AlphaFoldDB" id="A0A6A0AQH6"/>
<keyword evidence="4" id="KW-1185">Reference proteome</keyword>
<keyword evidence="2" id="KW-0812">Transmembrane</keyword>